<dbReference type="Gene3D" id="3.30.460.10">
    <property type="entry name" value="Beta Polymerase, domain 2"/>
    <property type="match status" value="1"/>
</dbReference>
<evidence type="ECO:0000259" key="1">
    <source>
        <dbReference type="Pfam" id="PF01909"/>
    </source>
</evidence>
<dbReference type="Pfam" id="PF01909">
    <property type="entry name" value="NTP_transf_2"/>
    <property type="match status" value="1"/>
</dbReference>
<dbReference type="SUPFAM" id="SSF81301">
    <property type="entry name" value="Nucleotidyltransferase"/>
    <property type="match status" value="1"/>
</dbReference>
<proteinExistence type="predicted"/>
<protein>
    <recommendedName>
        <fullName evidence="1">Polymerase nucleotidyl transferase domain-containing protein</fullName>
    </recommendedName>
</protein>
<evidence type="ECO:0000313" key="3">
    <source>
        <dbReference type="Proteomes" id="UP000092668"/>
    </source>
</evidence>
<accession>A0A1B8SDU5</accession>
<reference evidence="2 3" key="1">
    <citation type="submission" date="2015-06" db="EMBL/GenBank/DDBJ databases">
        <title>Genome sequence of Mycobacterium kumamotonense strain Roo.</title>
        <authorList>
            <person name="Greninger A.L."/>
            <person name="Cunningham G."/>
            <person name="Miller S."/>
        </authorList>
    </citation>
    <scope>NUCLEOTIDE SEQUENCE [LARGE SCALE GENOMIC DNA]</scope>
    <source>
        <strain evidence="2 3">Roo</strain>
    </source>
</reference>
<keyword evidence="3" id="KW-1185">Reference proteome</keyword>
<dbReference type="InterPro" id="IPR002934">
    <property type="entry name" value="Polymerase_NTP_transf_dom"/>
</dbReference>
<dbReference type="RefSeq" id="WP_065288647.1">
    <property type="nucleotide sequence ID" value="NZ_LFOE01000023.1"/>
</dbReference>
<dbReference type="PATRIC" id="fig|354243.3.peg.3110"/>
<dbReference type="CDD" id="cd05403">
    <property type="entry name" value="NT_KNTase_like"/>
    <property type="match status" value="1"/>
</dbReference>
<dbReference type="GO" id="GO:0016779">
    <property type="term" value="F:nucleotidyltransferase activity"/>
    <property type="evidence" value="ECO:0007669"/>
    <property type="project" value="InterPro"/>
</dbReference>
<sequence length="209" mass="22847">MELHRPLATVTPTLDGDVLAVLAANDIAFTTGQIHRIVNKFSEEGIRKVLARLVSQGVVTADRVGNAFTYRLNRDHLAAAPIVALAGLSNTFLSKLEHELDQWAHPPKYAAVFGSALRGTMTVDSDIDLFVVQARRTPPAVWAHDINELAANVTRWTGNDARIVEYSISELRKSAAEPMVGEVLDSGLTVAGSRTWLLKLVQSMPKKRV</sequence>
<name>A0A1B8SDU5_9MYCO</name>
<gene>
    <name evidence="2" type="ORF">ACT18_15040</name>
</gene>
<evidence type="ECO:0000313" key="2">
    <source>
        <dbReference type="EMBL" id="OBY30913.1"/>
    </source>
</evidence>
<dbReference type="AlphaFoldDB" id="A0A1B8SDU5"/>
<comment type="caution">
    <text evidence="2">The sequence shown here is derived from an EMBL/GenBank/DDBJ whole genome shotgun (WGS) entry which is preliminary data.</text>
</comment>
<feature type="domain" description="Polymerase nucleotidyl transferase" evidence="1">
    <location>
        <begin position="107"/>
        <end position="137"/>
    </location>
</feature>
<dbReference type="OrthoDB" id="3826063at2"/>
<dbReference type="InterPro" id="IPR043519">
    <property type="entry name" value="NT_sf"/>
</dbReference>
<organism evidence="2 3">
    <name type="scientific">Mycolicibacter kumamotonensis</name>
    <dbReference type="NCBI Taxonomy" id="354243"/>
    <lineage>
        <taxon>Bacteria</taxon>
        <taxon>Bacillati</taxon>
        <taxon>Actinomycetota</taxon>
        <taxon>Actinomycetes</taxon>
        <taxon>Mycobacteriales</taxon>
        <taxon>Mycobacteriaceae</taxon>
        <taxon>Mycolicibacter</taxon>
    </lineage>
</organism>
<dbReference type="Proteomes" id="UP000092668">
    <property type="component" value="Unassembled WGS sequence"/>
</dbReference>
<dbReference type="EMBL" id="LFOE01000023">
    <property type="protein sequence ID" value="OBY30913.1"/>
    <property type="molecule type" value="Genomic_DNA"/>
</dbReference>